<feature type="compositionally biased region" description="Basic and acidic residues" evidence="1">
    <location>
        <begin position="243"/>
        <end position="253"/>
    </location>
</feature>
<evidence type="ECO:0000313" key="3">
    <source>
        <dbReference type="Proteomes" id="UP000186601"/>
    </source>
</evidence>
<feature type="compositionally biased region" description="Polar residues" evidence="1">
    <location>
        <begin position="118"/>
        <end position="130"/>
    </location>
</feature>
<feature type="compositionally biased region" description="Low complexity" evidence="1">
    <location>
        <begin position="139"/>
        <end position="155"/>
    </location>
</feature>
<dbReference type="AlphaFoldDB" id="A0A2R6NYZ3"/>
<feature type="region of interest" description="Disordered" evidence="1">
    <location>
        <begin position="101"/>
        <end position="253"/>
    </location>
</feature>
<protein>
    <submittedName>
        <fullName evidence="2">Uncharacterized protein</fullName>
    </submittedName>
</protein>
<dbReference type="Proteomes" id="UP000186601">
    <property type="component" value="Unassembled WGS sequence"/>
</dbReference>
<evidence type="ECO:0000313" key="2">
    <source>
        <dbReference type="EMBL" id="PSR80753.1"/>
    </source>
</evidence>
<sequence length="253" mass="27786">MATIPPPTDSAYGFQPTTHPETAVRSLLASTWHVMEQVQRPPPTMHDILGAYRTKGDGDREMLLALLNAKAAEENRVAAITSLHRTLLDLYNGTGLPPPSVNGANCADSQAMFPSPPTSLYHQSPVIHTQSPRSRRRTSISPSSAYSSERSVSPQSRKRRRSRSPLTRERRSRPSYDSSSVPPLDASFPPSPYSSSSQSSMGSPRSRESMAIGALLTPHEKDVEMVERRVSMERSTSGGSPRLRREDNGLHRG</sequence>
<feature type="compositionally biased region" description="Basic and acidic residues" evidence="1">
    <location>
        <begin position="218"/>
        <end position="232"/>
    </location>
</feature>
<keyword evidence="3" id="KW-1185">Reference proteome</keyword>
<gene>
    <name evidence="2" type="ORF">PHLCEN_2v6669</name>
</gene>
<evidence type="ECO:0000256" key="1">
    <source>
        <dbReference type="SAM" id="MobiDB-lite"/>
    </source>
</evidence>
<proteinExistence type="predicted"/>
<dbReference type="EMBL" id="MLYV02000643">
    <property type="protein sequence ID" value="PSR80753.1"/>
    <property type="molecule type" value="Genomic_DNA"/>
</dbReference>
<name>A0A2R6NYZ3_9APHY</name>
<dbReference type="OrthoDB" id="2537258at2759"/>
<accession>A0A2R6NYZ3</accession>
<reference evidence="2 3" key="1">
    <citation type="submission" date="2018-02" db="EMBL/GenBank/DDBJ databases">
        <title>Genome sequence of the basidiomycete white-rot fungus Phlebia centrifuga.</title>
        <authorList>
            <person name="Granchi Z."/>
            <person name="Peng M."/>
            <person name="de Vries R.P."/>
            <person name="Hilden K."/>
            <person name="Makela M.R."/>
            <person name="Grigoriev I."/>
            <person name="Riley R."/>
        </authorList>
    </citation>
    <scope>NUCLEOTIDE SEQUENCE [LARGE SCALE GENOMIC DNA]</scope>
    <source>
        <strain evidence="2 3">FBCC195</strain>
    </source>
</reference>
<feature type="compositionally biased region" description="Low complexity" evidence="1">
    <location>
        <begin position="193"/>
        <end position="204"/>
    </location>
</feature>
<organism evidence="2 3">
    <name type="scientific">Hermanssonia centrifuga</name>
    <dbReference type="NCBI Taxonomy" id="98765"/>
    <lineage>
        <taxon>Eukaryota</taxon>
        <taxon>Fungi</taxon>
        <taxon>Dikarya</taxon>
        <taxon>Basidiomycota</taxon>
        <taxon>Agaricomycotina</taxon>
        <taxon>Agaricomycetes</taxon>
        <taxon>Polyporales</taxon>
        <taxon>Meruliaceae</taxon>
        <taxon>Hermanssonia</taxon>
    </lineage>
</organism>
<comment type="caution">
    <text evidence="2">The sequence shown here is derived from an EMBL/GenBank/DDBJ whole genome shotgun (WGS) entry which is preliminary data.</text>
</comment>